<protein>
    <submittedName>
        <fullName evidence="3">DUF1707 domain-containing protein</fullName>
    </submittedName>
</protein>
<dbReference type="AlphaFoldDB" id="A0A848KIB4"/>
<gene>
    <name evidence="3" type="ORF">FGL95_27640</name>
</gene>
<dbReference type="EMBL" id="VCQU01000012">
    <property type="protein sequence ID" value="NMN98813.1"/>
    <property type="molecule type" value="Genomic_DNA"/>
</dbReference>
<keyword evidence="1" id="KW-1133">Transmembrane helix</keyword>
<name>A0A848KIB4_9NOCA</name>
<dbReference type="Pfam" id="PF08044">
    <property type="entry name" value="DUF1707"/>
    <property type="match status" value="1"/>
</dbReference>
<reference evidence="3 4" key="1">
    <citation type="submission" date="2019-05" db="EMBL/GenBank/DDBJ databases">
        <authorList>
            <person name="Lee S.D."/>
        </authorList>
    </citation>
    <scope>NUCLEOTIDE SEQUENCE [LARGE SCALE GENOMIC DNA]</scope>
    <source>
        <strain evidence="3 4">YC2-7</strain>
    </source>
</reference>
<dbReference type="PANTHER" id="PTHR40763">
    <property type="entry name" value="MEMBRANE PROTEIN-RELATED"/>
    <property type="match status" value="1"/>
</dbReference>
<reference evidence="3 4" key="2">
    <citation type="submission" date="2020-06" db="EMBL/GenBank/DDBJ databases">
        <title>Antribacter stalactiti gen. nov., sp. nov., a new member of the family Nacardiaceae isolated from a cave.</title>
        <authorList>
            <person name="Kim I.S."/>
        </authorList>
    </citation>
    <scope>NUCLEOTIDE SEQUENCE [LARGE SCALE GENOMIC DNA]</scope>
    <source>
        <strain evidence="3 4">YC2-7</strain>
    </source>
</reference>
<comment type="caution">
    <text evidence="3">The sequence shown here is derived from an EMBL/GenBank/DDBJ whole genome shotgun (WGS) entry which is preliminary data.</text>
</comment>
<proteinExistence type="predicted"/>
<keyword evidence="1" id="KW-0472">Membrane</keyword>
<keyword evidence="4" id="KW-1185">Reference proteome</keyword>
<evidence type="ECO:0000259" key="2">
    <source>
        <dbReference type="Pfam" id="PF08044"/>
    </source>
</evidence>
<accession>A0A848KIB4</accession>
<dbReference type="PANTHER" id="PTHR40763:SF4">
    <property type="entry name" value="DUF1707 DOMAIN-CONTAINING PROTEIN"/>
    <property type="match status" value="1"/>
</dbReference>
<dbReference type="InterPro" id="IPR012551">
    <property type="entry name" value="DUF1707_SHOCT-like"/>
</dbReference>
<evidence type="ECO:0000313" key="3">
    <source>
        <dbReference type="EMBL" id="NMN98813.1"/>
    </source>
</evidence>
<keyword evidence="1" id="KW-0812">Transmembrane</keyword>
<sequence length="310" mass="34229">MELALCTSALRESGCSVSRLARVWSGPHTDPISGIGRDQWRATLFGVPADNRRARDIDRSLTCTNLDYAYAEGQLDHSEHTARVAKAMAAKTLGELASLTDDLQLQPQPRVDLRKPRPPVAFVDRIRRVDRKSWVIIAAIVAAIVAVIATVLVVQEALDSPDLFTVDGFDTMMSDAREHFGDTRFDSANIFQDYAVLTRSKEGSPDRSVSYTYRHRDFDEWTKGTRATEHTIVDLADVNVAAVLALLDSAPKTLHVDDPTSRSITIGSVFGDYIPMFNQEVSISLSNEFNEHGKLDATLDGKVKRVTPNG</sequence>
<feature type="transmembrane region" description="Helical" evidence="1">
    <location>
        <begin position="134"/>
        <end position="154"/>
    </location>
</feature>
<organism evidence="3 4">
    <name type="scientific">Antrihabitans stalactiti</name>
    <dbReference type="NCBI Taxonomy" id="2584121"/>
    <lineage>
        <taxon>Bacteria</taxon>
        <taxon>Bacillati</taxon>
        <taxon>Actinomycetota</taxon>
        <taxon>Actinomycetes</taxon>
        <taxon>Mycobacteriales</taxon>
        <taxon>Nocardiaceae</taxon>
        <taxon>Antrihabitans</taxon>
    </lineage>
</organism>
<evidence type="ECO:0000313" key="4">
    <source>
        <dbReference type="Proteomes" id="UP000535543"/>
    </source>
</evidence>
<dbReference type="Proteomes" id="UP000535543">
    <property type="component" value="Unassembled WGS sequence"/>
</dbReference>
<evidence type="ECO:0000256" key="1">
    <source>
        <dbReference type="SAM" id="Phobius"/>
    </source>
</evidence>
<feature type="domain" description="DUF1707" evidence="2">
    <location>
        <begin position="53"/>
        <end position="104"/>
    </location>
</feature>